<dbReference type="InterPro" id="IPR005107">
    <property type="entry name" value="CO_DH_flav_C"/>
</dbReference>
<dbReference type="Gene3D" id="3.30.43.10">
    <property type="entry name" value="Uridine Diphospho-n-acetylenolpyruvylglucosamine Reductase, domain 2"/>
    <property type="match status" value="1"/>
</dbReference>
<dbReference type="RefSeq" id="WP_172166866.1">
    <property type="nucleotide sequence ID" value="NZ_CP053564.1"/>
</dbReference>
<keyword evidence="6" id="KW-1185">Reference proteome</keyword>
<gene>
    <name evidence="5" type="ORF">HOP40_32700</name>
</gene>
<dbReference type="Gene3D" id="3.30.465.10">
    <property type="match status" value="1"/>
</dbReference>
<dbReference type="SUPFAM" id="SSF55447">
    <property type="entry name" value="CO dehydrogenase flavoprotein C-terminal domain-like"/>
    <property type="match status" value="1"/>
</dbReference>
<dbReference type="SMART" id="SM01092">
    <property type="entry name" value="CO_deh_flav_C"/>
    <property type="match status" value="1"/>
</dbReference>
<evidence type="ECO:0000256" key="3">
    <source>
        <dbReference type="ARBA" id="ARBA00023002"/>
    </source>
</evidence>
<organism evidence="5 6">
    <name type="scientific">Pseudonocardia broussonetiae</name>
    <dbReference type="NCBI Taxonomy" id="2736640"/>
    <lineage>
        <taxon>Bacteria</taxon>
        <taxon>Bacillati</taxon>
        <taxon>Actinomycetota</taxon>
        <taxon>Actinomycetes</taxon>
        <taxon>Pseudonocardiales</taxon>
        <taxon>Pseudonocardiaceae</taxon>
        <taxon>Pseudonocardia</taxon>
    </lineage>
</organism>
<dbReference type="InterPro" id="IPR036318">
    <property type="entry name" value="FAD-bd_PCMH-like_sf"/>
</dbReference>
<dbReference type="Proteomes" id="UP000505377">
    <property type="component" value="Chromosome"/>
</dbReference>
<evidence type="ECO:0000259" key="4">
    <source>
        <dbReference type="PROSITE" id="PS51387"/>
    </source>
</evidence>
<name>A0A6M6JRU3_9PSEU</name>
<dbReference type="Pfam" id="PF00941">
    <property type="entry name" value="FAD_binding_5"/>
    <property type="match status" value="1"/>
</dbReference>
<evidence type="ECO:0000256" key="1">
    <source>
        <dbReference type="ARBA" id="ARBA00022630"/>
    </source>
</evidence>
<dbReference type="GO" id="GO:0071949">
    <property type="term" value="F:FAD binding"/>
    <property type="evidence" value="ECO:0007669"/>
    <property type="project" value="InterPro"/>
</dbReference>
<evidence type="ECO:0000313" key="6">
    <source>
        <dbReference type="Proteomes" id="UP000505377"/>
    </source>
</evidence>
<protein>
    <submittedName>
        <fullName evidence="5">Xanthine dehydrogenase family protein subunit M</fullName>
    </submittedName>
</protein>
<dbReference type="Pfam" id="PF03450">
    <property type="entry name" value="CO_deh_flav_C"/>
    <property type="match status" value="1"/>
</dbReference>
<keyword evidence="2" id="KW-0274">FAD</keyword>
<dbReference type="PANTHER" id="PTHR42659">
    <property type="entry name" value="XANTHINE DEHYDROGENASE SUBUNIT C-RELATED"/>
    <property type="match status" value="1"/>
</dbReference>
<dbReference type="InterPro" id="IPR002346">
    <property type="entry name" value="Mopterin_DH_FAD-bd"/>
</dbReference>
<dbReference type="KEGG" id="pbro:HOP40_32700"/>
<dbReference type="PANTHER" id="PTHR42659:SF2">
    <property type="entry name" value="XANTHINE DEHYDROGENASE SUBUNIT C-RELATED"/>
    <property type="match status" value="1"/>
</dbReference>
<keyword evidence="3" id="KW-0560">Oxidoreductase</keyword>
<dbReference type="Gene3D" id="3.30.390.50">
    <property type="entry name" value="CO dehydrogenase flavoprotein, C-terminal domain"/>
    <property type="match status" value="1"/>
</dbReference>
<accession>A0A6M6JRU3</accession>
<dbReference type="GO" id="GO:0016491">
    <property type="term" value="F:oxidoreductase activity"/>
    <property type="evidence" value="ECO:0007669"/>
    <property type="project" value="UniProtKB-KW"/>
</dbReference>
<dbReference type="InterPro" id="IPR016169">
    <property type="entry name" value="FAD-bd_PCMH_sub2"/>
</dbReference>
<evidence type="ECO:0000313" key="5">
    <source>
        <dbReference type="EMBL" id="QJY49943.1"/>
    </source>
</evidence>
<evidence type="ECO:0000256" key="2">
    <source>
        <dbReference type="ARBA" id="ARBA00022827"/>
    </source>
</evidence>
<proteinExistence type="predicted"/>
<keyword evidence="1" id="KW-0285">Flavoprotein</keyword>
<sequence length="269" mass="27371">MKCAPFDYVRAGSVEEVVKVLAGSDGDGKILAGGQSLVPVLALRMARPSVLVDVNRIPGLGAIRPVDGAVEVGALARHSALVAQTHHPLLAEAATWIGHTAIRSRGTAGGSIAHADPSAELPVVAVGTGATVSVAGPEGVRTTTAEELFVSALVTSLGEDEMITSIRFPQPERWGFAEFARRHGDFALVMALVAEVDGAVRVTIGGVGAVPARAAEAEQVLAAGGTAREAAAAAAAGIEPTADLHGSVPFRRAMAAEMVRRACARAGID</sequence>
<dbReference type="InterPro" id="IPR016167">
    <property type="entry name" value="FAD-bd_PCMH_sub1"/>
</dbReference>
<dbReference type="SUPFAM" id="SSF56176">
    <property type="entry name" value="FAD-binding/transporter-associated domain-like"/>
    <property type="match status" value="1"/>
</dbReference>
<dbReference type="InterPro" id="IPR036683">
    <property type="entry name" value="CO_DH_flav_C_dom_sf"/>
</dbReference>
<dbReference type="AlphaFoldDB" id="A0A6M6JRU3"/>
<reference evidence="5 6" key="1">
    <citation type="submission" date="2020-05" db="EMBL/GenBank/DDBJ databases">
        <authorList>
            <person name="Mo P."/>
        </authorList>
    </citation>
    <scope>NUCLEOTIDE SEQUENCE [LARGE SCALE GENOMIC DNA]</scope>
    <source>
        <strain evidence="5 6">Gen01</strain>
    </source>
</reference>
<dbReference type="InterPro" id="IPR051312">
    <property type="entry name" value="Diverse_Substr_Oxidored"/>
</dbReference>
<dbReference type="EMBL" id="CP053564">
    <property type="protein sequence ID" value="QJY49943.1"/>
    <property type="molecule type" value="Genomic_DNA"/>
</dbReference>
<feature type="domain" description="FAD-binding PCMH-type" evidence="4">
    <location>
        <begin position="1"/>
        <end position="173"/>
    </location>
</feature>
<dbReference type="PROSITE" id="PS51387">
    <property type="entry name" value="FAD_PCMH"/>
    <property type="match status" value="1"/>
</dbReference>
<dbReference type="InterPro" id="IPR016166">
    <property type="entry name" value="FAD-bd_PCMH"/>
</dbReference>